<name>A0ABU6ZQU3_9FABA</name>
<keyword evidence="3" id="KW-1185">Reference proteome</keyword>
<reference evidence="2 3" key="1">
    <citation type="journal article" date="2023" name="Plants (Basel)">
        <title>Bridging the Gap: Combining Genomics and Transcriptomics Approaches to Understand Stylosanthes scabra, an Orphan Legume from the Brazilian Caatinga.</title>
        <authorList>
            <person name="Ferreira-Neto J.R.C."/>
            <person name="da Silva M.D."/>
            <person name="Binneck E."/>
            <person name="de Melo N.F."/>
            <person name="da Silva R.H."/>
            <person name="de Melo A.L.T.M."/>
            <person name="Pandolfi V."/>
            <person name="Bustamante F.O."/>
            <person name="Brasileiro-Vidal A.C."/>
            <person name="Benko-Iseppon A.M."/>
        </authorList>
    </citation>
    <scope>NUCLEOTIDE SEQUENCE [LARGE SCALE GENOMIC DNA]</scope>
    <source>
        <tissue evidence="2">Leaves</tissue>
    </source>
</reference>
<proteinExistence type="predicted"/>
<sequence>MNKRGHEGEILRQLKKEDGRNIEEEQSDTREELWRLRIEDENTKVCVLKVGRNLTMLMKKASYQSS</sequence>
<dbReference type="EMBL" id="JASCZI010273145">
    <property type="protein sequence ID" value="MED6224310.1"/>
    <property type="molecule type" value="Genomic_DNA"/>
</dbReference>
<feature type="region of interest" description="Disordered" evidence="1">
    <location>
        <begin position="1"/>
        <end position="28"/>
    </location>
</feature>
<gene>
    <name evidence="2" type="ORF">PIB30_082765</name>
</gene>
<dbReference type="Proteomes" id="UP001341840">
    <property type="component" value="Unassembled WGS sequence"/>
</dbReference>
<comment type="caution">
    <text evidence="2">The sequence shown here is derived from an EMBL/GenBank/DDBJ whole genome shotgun (WGS) entry which is preliminary data.</text>
</comment>
<evidence type="ECO:0000256" key="1">
    <source>
        <dbReference type="SAM" id="MobiDB-lite"/>
    </source>
</evidence>
<organism evidence="2 3">
    <name type="scientific">Stylosanthes scabra</name>
    <dbReference type="NCBI Taxonomy" id="79078"/>
    <lineage>
        <taxon>Eukaryota</taxon>
        <taxon>Viridiplantae</taxon>
        <taxon>Streptophyta</taxon>
        <taxon>Embryophyta</taxon>
        <taxon>Tracheophyta</taxon>
        <taxon>Spermatophyta</taxon>
        <taxon>Magnoliopsida</taxon>
        <taxon>eudicotyledons</taxon>
        <taxon>Gunneridae</taxon>
        <taxon>Pentapetalae</taxon>
        <taxon>rosids</taxon>
        <taxon>fabids</taxon>
        <taxon>Fabales</taxon>
        <taxon>Fabaceae</taxon>
        <taxon>Papilionoideae</taxon>
        <taxon>50 kb inversion clade</taxon>
        <taxon>dalbergioids sensu lato</taxon>
        <taxon>Dalbergieae</taxon>
        <taxon>Pterocarpus clade</taxon>
        <taxon>Stylosanthes</taxon>
    </lineage>
</organism>
<evidence type="ECO:0000313" key="2">
    <source>
        <dbReference type="EMBL" id="MED6224310.1"/>
    </source>
</evidence>
<feature type="non-terminal residue" evidence="2">
    <location>
        <position position="66"/>
    </location>
</feature>
<accession>A0ABU6ZQU3</accession>
<evidence type="ECO:0000313" key="3">
    <source>
        <dbReference type="Proteomes" id="UP001341840"/>
    </source>
</evidence>
<protein>
    <submittedName>
        <fullName evidence="2">Uncharacterized protein</fullName>
    </submittedName>
</protein>